<name>A0A4R1L6Q4_9BACT</name>
<dbReference type="EMBL" id="SMGK01000003">
    <property type="protein sequence ID" value="TCK72760.1"/>
    <property type="molecule type" value="Genomic_DNA"/>
</dbReference>
<comment type="caution">
    <text evidence="3">The sequence shown here is derived from an EMBL/GenBank/DDBJ whole genome shotgun (WGS) entry which is preliminary data.</text>
</comment>
<evidence type="ECO:0000313" key="4">
    <source>
        <dbReference type="Proteomes" id="UP000295210"/>
    </source>
</evidence>
<dbReference type="OrthoDB" id="121299at2"/>
<dbReference type="PRINTS" id="PR01438">
    <property type="entry name" value="UNVRSLSTRESS"/>
</dbReference>
<comment type="similarity">
    <text evidence="1">Belongs to the universal stress protein A family.</text>
</comment>
<dbReference type="InterPro" id="IPR006016">
    <property type="entry name" value="UspA"/>
</dbReference>
<keyword evidence="4" id="KW-1185">Reference proteome</keyword>
<dbReference type="InterPro" id="IPR006015">
    <property type="entry name" value="Universal_stress_UspA"/>
</dbReference>
<dbReference type="PANTHER" id="PTHR46268:SF15">
    <property type="entry name" value="UNIVERSAL STRESS PROTEIN HP_0031"/>
    <property type="match status" value="1"/>
</dbReference>
<sequence>MNRSGIDAVQHEAHRAFLHTLLVAYDFSEPAEVALEYAIELSRHFGSLVAVVYVQSAREFAAEMESGFRMGERRREIESEMHSLEQRLREQNVQHQVFHRSGVIADVLIREAAELHADLVILGAYGSRRLDPPRLGSTAEAMIKTMSCGVMVIGPEMMMRGSREIVPMRHVLYVVQASQKLHLARFAKLLAQKTSVQIEIACASSERGTQTDAHRHAQLESHCSDLAEQMRTPELSVSWKLLHGPCDRAISDRAREIHANLILFDHESTCEGSFRKEEVVSNAIQQAPCPVLIMPQHL</sequence>
<gene>
    <name evidence="3" type="ORF">C7378_2350</name>
</gene>
<feature type="domain" description="UspA" evidence="2">
    <location>
        <begin position="168"/>
        <end position="294"/>
    </location>
</feature>
<evidence type="ECO:0000313" key="3">
    <source>
        <dbReference type="EMBL" id="TCK72760.1"/>
    </source>
</evidence>
<evidence type="ECO:0000259" key="2">
    <source>
        <dbReference type="Pfam" id="PF00582"/>
    </source>
</evidence>
<evidence type="ECO:0000256" key="1">
    <source>
        <dbReference type="ARBA" id="ARBA00008791"/>
    </source>
</evidence>
<proteinExistence type="inferred from homology"/>
<dbReference type="InterPro" id="IPR014729">
    <property type="entry name" value="Rossmann-like_a/b/a_fold"/>
</dbReference>
<dbReference type="AlphaFoldDB" id="A0A4R1L6Q4"/>
<dbReference type="Gene3D" id="3.40.50.620">
    <property type="entry name" value="HUPs"/>
    <property type="match status" value="2"/>
</dbReference>
<reference evidence="3 4" key="1">
    <citation type="submission" date="2019-03" db="EMBL/GenBank/DDBJ databases">
        <title>Genomic Encyclopedia of Type Strains, Phase IV (KMG-IV): sequencing the most valuable type-strain genomes for metagenomic binning, comparative biology and taxonomic classification.</title>
        <authorList>
            <person name="Goeker M."/>
        </authorList>
    </citation>
    <scope>NUCLEOTIDE SEQUENCE [LARGE SCALE GENOMIC DNA]</scope>
    <source>
        <strain evidence="3 4">DSM 103428</strain>
    </source>
</reference>
<protein>
    <submittedName>
        <fullName evidence="3">Nucleotide-binding universal stress UspA family protein</fullName>
    </submittedName>
</protein>
<feature type="domain" description="UspA" evidence="2">
    <location>
        <begin position="20"/>
        <end position="153"/>
    </location>
</feature>
<dbReference type="SUPFAM" id="SSF52402">
    <property type="entry name" value="Adenine nucleotide alpha hydrolases-like"/>
    <property type="match status" value="2"/>
</dbReference>
<accession>A0A4R1L6Q4</accession>
<dbReference type="CDD" id="cd00293">
    <property type="entry name" value="USP-like"/>
    <property type="match status" value="1"/>
</dbReference>
<dbReference type="Pfam" id="PF00582">
    <property type="entry name" value="Usp"/>
    <property type="match status" value="2"/>
</dbReference>
<organism evidence="3 4">
    <name type="scientific">Acidipila rosea</name>
    <dbReference type="NCBI Taxonomy" id="768535"/>
    <lineage>
        <taxon>Bacteria</taxon>
        <taxon>Pseudomonadati</taxon>
        <taxon>Acidobacteriota</taxon>
        <taxon>Terriglobia</taxon>
        <taxon>Terriglobales</taxon>
        <taxon>Acidobacteriaceae</taxon>
        <taxon>Acidipila</taxon>
    </lineage>
</organism>
<dbReference type="Proteomes" id="UP000295210">
    <property type="component" value="Unassembled WGS sequence"/>
</dbReference>
<dbReference type="RefSeq" id="WP_131996573.1">
    <property type="nucleotide sequence ID" value="NZ_SMGK01000003.1"/>
</dbReference>
<dbReference type="PANTHER" id="PTHR46268">
    <property type="entry name" value="STRESS RESPONSE PROTEIN NHAX"/>
    <property type="match status" value="1"/>
</dbReference>